<dbReference type="InterPro" id="IPR050953">
    <property type="entry name" value="N4_N6_ade-DNA_methylase"/>
</dbReference>
<dbReference type="InterPro" id="IPR029063">
    <property type="entry name" value="SAM-dependent_MTases_sf"/>
</dbReference>
<dbReference type="GO" id="GO:0008170">
    <property type="term" value="F:N-methyltransferase activity"/>
    <property type="evidence" value="ECO:0007669"/>
    <property type="project" value="InterPro"/>
</dbReference>
<dbReference type="RefSeq" id="WP_015676779.1">
    <property type="nucleotide sequence ID" value="NZ_AOGX02000015.1"/>
</dbReference>
<dbReference type="SUPFAM" id="SSF53335">
    <property type="entry name" value="S-adenosyl-L-methionine-dependent methyltransferases"/>
    <property type="match status" value="1"/>
</dbReference>
<dbReference type="Pfam" id="PF22837">
    <property type="entry name" value="M_Eco57I_C"/>
    <property type="match status" value="1"/>
</dbReference>
<dbReference type="InterPro" id="IPR011639">
    <property type="entry name" value="MethylTrfase_TaqI-like_dom"/>
</dbReference>
<dbReference type="PROSITE" id="PS00092">
    <property type="entry name" value="N6_MTASE"/>
    <property type="match status" value="1"/>
</dbReference>
<evidence type="ECO:0000259" key="7">
    <source>
        <dbReference type="Pfam" id="PF07669"/>
    </source>
</evidence>
<evidence type="ECO:0000256" key="3">
    <source>
        <dbReference type="ARBA" id="ARBA00022603"/>
    </source>
</evidence>
<evidence type="ECO:0000256" key="5">
    <source>
        <dbReference type="ARBA" id="ARBA00022691"/>
    </source>
</evidence>
<dbReference type="Proteomes" id="UP000013996">
    <property type="component" value="Unassembled WGS sequence"/>
</dbReference>
<dbReference type="GO" id="GO:0009007">
    <property type="term" value="F:site-specific DNA-methyltransferase (adenine-specific) activity"/>
    <property type="evidence" value="ECO:0007669"/>
    <property type="project" value="UniProtKB-EC"/>
</dbReference>
<evidence type="ECO:0000256" key="2">
    <source>
        <dbReference type="ARBA" id="ARBA00011900"/>
    </source>
</evidence>
<reference evidence="9 10" key="1">
    <citation type="submission" date="2013-04" db="EMBL/GenBank/DDBJ databases">
        <authorList>
            <person name="Harkins D.M."/>
            <person name="Durkin A.S."/>
            <person name="Brinkac L.M."/>
            <person name="Haft D.H."/>
            <person name="Selengut J.D."/>
            <person name="Sanka R."/>
            <person name="DePew J."/>
            <person name="Purushe J."/>
            <person name="Hartskeerl R.A."/>
            <person name="Ahmed A."/>
            <person name="van der Linden H."/>
            <person name="Goris M.G.A."/>
            <person name="Vinetz J.M."/>
            <person name="Sutton G.G."/>
            <person name="Nierman W.C."/>
            <person name="Fouts D.E."/>
        </authorList>
    </citation>
    <scope>NUCLEOTIDE SEQUENCE [LARGE SCALE GENOMIC DNA]</scope>
    <source>
        <strain evidence="9 10">Sao Paulo</strain>
    </source>
</reference>
<dbReference type="STRING" id="1249483.LEP1GSC202_1040"/>
<dbReference type="PANTHER" id="PTHR33841:SF5">
    <property type="entry name" value="DNA METHYLASE (MODIFICATION METHYLASE) (METHYLTRANSFERASE)-RELATED"/>
    <property type="match status" value="1"/>
</dbReference>
<keyword evidence="3 9" id="KW-0489">Methyltransferase</keyword>
<accession>A0A5E8HEU5</accession>
<dbReference type="PRINTS" id="PR00507">
    <property type="entry name" value="N12N6MTFRASE"/>
</dbReference>
<evidence type="ECO:0000259" key="8">
    <source>
        <dbReference type="Pfam" id="PF22837"/>
    </source>
</evidence>
<dbReference type="GO" id="GO:0009307">
    <property type="term" value="P:DNA restriction-modification system"/>
    <property type="evidence" value="ECO:0007669"/>
    <property type="project" value="UniProtKB-KW"/>
</dbReference>
<keyword evidence="4" id="KW-0808">Transferase</keyword>
<evidence type="ECO:0000313" key="10">
    <source>
        <dbReference type="Proteomes" id="UP000013996"/>
    </source>
</evidence>
<dbReference type="EC" id="2.1.1.72" evidence="2"/>
<gene>
    <name evidence="9" type="ORF">LEP1GSC202_1040</name>
</gene>
<comment type="catalytic activity">
    <reaction evidence="6">
        <text>a 2'-deoxyadenosine in DNA + S-adenosyl-L-methionine = an N(6)-methyl-2'-deoxyadenosine in DNA + S-adenosyl-L-homocysteine + H(+)</text>
        <dbReference type="Rhea" id="RHEA:15197"/>
        <dbReference type="Rhea" id="RHEA-COMP:12418"/>
        <dbReference type="Rhea" id="RHEA-COMP:12419"/>
        <dbReference type="ChEBI" id="CHEBI:15378"/>
        <dbReference type="ChEBI" id="CHEBI:57856"/>
        <dbReference type="ChEBI" id="CHEBI:59789"/>
        <dbReference type="ChEBI" id="CHEBI:90615"/>
        <dbReference type="ChEBI" id="CHEBI:90616"/>
        <dbReference type="EC" id="2.1.1.72"/>
    </reaction>
</comment>
<sequence>MNTAKVILEKKFRGGYYTPSDVASAITNWAINSPNQTILEPSFGDGEFIKAIISRKKTLGENIKEINKSLFGVEIDFNEFAKVKNFCKDVYKTKLEHLYFQDFFEWYKNCGREFDVVLGNPPFIRFQNFPEPSRTNALLFSESNGIKLNRLTNIWVPFIILSVALLKENGRIGMVVPAELLQVSYAGPLRKYLIDSFQNIAIFTCNELIFENAEQEVVVVLASGKNQKISGDENIEVLETNSKTELITRIKNYKQERKHKYVNHSTEKWTKYFLNNSEIEFMRGLKSDHRICRFGDFFEVDVGIVTGKNEYFLINKATAEKYKLQNYIKPIVGRSYQIKNEIFYSNDWRHLWNENKPVGLLDFNKLNGHIPQNVKEYIEYGELLNIHKGYKCSKRKQWYKVPSIWAPDAFMFRQIHDFPHLVINNAKAVSTDTIHRVRKKKERQFPQVLFYTYITAASAEIEGRSYGGGVLELEPTEAENLLIPNPNLLLDKSFNYDVSRKENGKFLLKNSQFVLKELLRFKKLEVDMLENIYTKLFLRRKNRN</sequence>
<dbReference type="Pfam" id="PF07669">
    <property type="entry name" value="Eco57I"/>
    <property type="match status" value="1"/>
</dbReference>
<dbReference type="Gene3D" id="3.40.50.150">
    <property type="entry name" value="Vaccinia Virus protein VP39"/>
    <property type="match status" value="1"/>
</dbReference>
<evidence type="ECO:0000256" key="6">
    <source>
        <dbReference type="ARBA" id="ARBA00047942"/>
    </source>
</evidence>
<dbReference type="GO" id="GO:0003677">
    <property type="term" value="F:DNA binding"/>
    <property type="evidence" value="ECO:0007669"/>
    <property type="project" value="InterPro"/>
</dbReference>
<comment type="caution">
    <text evidence="9">The sequence shown here is derived from an EMBL/GenBank/DDBJ whole genome shotgun (WGS) entry which is preliminary data.</text>
</comment>
<name>A0A5E8HEU5_9LEPT</name>
<dbReference type="OrthoDB" id="9815272at2"/>
<organism evidence="9 10">
    <name type="scientific">Leptospira yanagawae serovar Saopaulo str. Sao Paulo = ATCC 700523</name>
    <dbReference type="NCBI Taxonomy" id="1249483"/>
    <lineage>
        <taxon>Bacteria</taxon>
        <taxon>Pseudomonadati</taxon>
        <taxon>Spirochaetota</taxon>
        <taxon>Spirochaetia</taxon>
        <taxon>Leptospirales</taxon>
        <taxon>Leptospiraceae</taxon>
        <taxon>Leptospira</taxon>
    </lineage>
</organism>
<comment type="similarity">
    <text evidence="1">Belongs to the N(4)/N(6)-methyltransferase family.</text>
</comment>
<feature type="domain" description="Type II methyltransferase M.TaqI-like" evidence="7">
    <location>
        <begin position="94"/>
        <end position="204"/>
    </location>
</feature>
<dbReference type="EMBL" id="AOGX02000015">
    <property type="protein sequence ID" value="EOQ89198.1"/>
    <property type="molecule type" value="Genomic_DNA"/>
</dbReference>
<evidence type="ECO:0000256" key="1">
    <source>
        <dbReference type="ARBA" id="ARBA00006594"/>
    </source>
</evidence>
<dbReference type="AlphaFoldDB" id="A0A5E8HEU5"/>
<dbReference type="InterPro" id="IPR054520">
    <property type="entry name" value="M_Eco57I_C"/>
</dbReference>
<dbReference type="InterPro" id="IPR002052">
    <property type="entry name" value="DNA_methylase_N6_adenine_CS"/>
</dbReference>
<dbReference type="PANTHER" id="PTHR33841">
    <property type="entry name" value="DNA METHYLTRANSFERASE YEEA-RELATED"/>
    <property type="match status" value="1"/>
</dbReference>
<keyword evidence="5" id="KW-0949">S-adenosyl-L-methionine</keyword>
<dbReference type="CDD" id="cd02440">
    <property type="entry name" value="AdoMet_MTases"/>
    <property type="match status" value="1"/>
</dbReference>
<protein>
    <recommendedName>
        <fullName evidence="2">site-specific DNA-methyltransferase (adenine-specific)</fullName>
        <ecNumber evidence="2">2.1.1.72</ecNumber>
    </recommendedName>
</protein>
<feature type="domain" description="Type II methyltransferase M.Eco57I C-terminal" evidence="8">
    <location>
        <begin position="267"/>
        <end position="488"/>
    </location>
</feature>
<evidence type="ECO:0000256" key="4">
    <source>
        <dbReference type="ARBA" id="ARBA00022679"/>
    </source>
</evidence>
<evidence type="ECO:0000313" key="9">
    <source>
        <dbReference type="EMBL" id="EOQ89198.1"/>
    </source>
</evidence>
<proteinExistence type="inferred from homology"/>
<dbReference type="GO" id="GO:0032259">
    <property type="term" value="P:methylation"/>
    <property type="evidence" value="ECO:0007669"/>
    <property type="project" value="UniProtKB-KW"/>
</dbReference>